<dbReference type="EC" id="2.1.1.-" evidence="3"/>
<evidence type="ECO:0000256" key="3">
    <source>
        <dbReference type="RuleBase" id="RU362026"/>
    </source>
</evidence>
<keyword evidence="1 5" id="KW-0489">Methyltransferase</keyword>
<evidence type="ECO:0000256" key="2">
    <source>
        <dbReference type="ARBA" id="ARBA00022679"/>
    </source>
</evidence>
<evidence type="ECO:0000256" key="1">
    <source>
        <dbReference type="ARBA" id="ARBA00022603"/>
    </source>
</evidence>
<keyword evidence="6" id="KW-1185">Reference proteome</keyword>
<dbReference type="GO" id="GO:0008168">
    <property type="term" value="F:methyltransferase activity"/>
    <property type="evidence" value="ECO:0007669"/>
    <property type="project" value="UniProtKB-KW"/>
</dbReference>
<feature type="domain" description="DNA methylase N-4/N-6" evidence="4">
    <location>
        <begin position="36"/>
        <end position="95"/>
    </location>
</feature>
<dbReference type="InterPro" id="IPR029063">
    <property type="entry name" value="SAM-dependent_MTases_sf"/>
</dbReference>
<protein>
    <recommendedName>
        <fullName evidence="3">Methyltransferase</fullName>
        <ecNumber evidence="3">2.1.1.-</ecNumber>
    </recommendedName>
</protein>
<evidence type="ECO:0000259" key="4">
    <source>
        <dbReference type="Pfam" id="PF01555"/>
    </source>
</evidence>
<dbReference type="InterPro" id="IPR002941">
    <property type="entry name" value="DNA_methylase_N4/N6"/>
</dbReference>
<gene>
    <name evidence="5" type="ORF">PN497_14825</name>
</gene>
<dbReference type="GO" id="GO:0032259">
    <property type="term" value="P:methylation"/>
    <property type="evidence" value="ECO:0007669"/>
    <property type="project" value="UniProtKB-KW"/>
</dbReference>
<dbReference type="PRINTS" id="PR00508">
    <property type="entry name" value="S21N4MTFRASE"/>
</dbReference>
<dbReference type="InterPro" id="IPR001091">
    <property type="entry name" value="RM_Methyltransferase"/>
</dbReference>
<evidence type="ECO:0000313" key="6">
    <source>
        <dbReference type="Proteomes" id="UP001211711"/>
    </source>
</evidence>
<dbReference type="EMBL" id="JAQMTI010000178">
    <property type="protein sequence ID" value="MDB9442628.1"/>
    <property type="molecule type" value="Genomic_DNA"/>
</dbReference>
<dbReference type="Gene3D" id="3.40.50.150">
    <property type="entry name" value="Vaccinia Virus protein VP39"/>
    <property type="match status" value="2"/>
</dbReference>
<proteinExistence type="inferred from homology"/>
<dbReference type="RefSeq" id="WP_096570805.1">
    <property type="nucleotide sequence ID" value="NZ_JAQMTI010000178.1"/>
</dbReference>
<dbReference type="CDD" id="cd02440">
    <property type="entry name" value="AdoMet_MTases"/>
    <property type="match status" value="1"/>
</dbReference>
<comment type="caution">
    <text evidence="5">The sequence shown here is derived from an EMBL/GenBank/DDBJ whole genome shotgun (WGS) entry which is preliminary data.</text>
</comment>
<organism evidence="5 6">
    <name type="scientific">Sphaerospermopsis kisseleviana CS-549</name>
    <dbReference type="NCBI Taxonomy" id="3021783"/>
    <lineage>
        <taxon>Bacteria</taxon>
        <taxon>Bacillati</taxon>
        <taxon>Cyanobacteriota</taxon>
        <taxon>Cyanophyceae</taxon>
        <taxon>Nostocales</taxon>
        <taxon>Aphanizomenonaceae</taxon>
        <taxon>Sphaerospermopsis</taxon>
        <taxon>Sphaerospermopsis kisseleviana</taxon>
    </lineage>
</organism>
<accession>A0ABT4ZV48</accession>
<keyword evidence="2" id="KW-0808">Transferase</keyword>
<dbReference type="Pfam" id="PF01555">
    <property type="entry name" value="N6_N4_Mtase"/>
    <property type="match status" value="1"/>
</dbReference>
<dbReference type="Proteomes" id="UP001211711">
    <property type="component" value="Unassembled WGS sequence"/>
</dbReference>
<name>A0ABT4ZV48_9CYAN</name>
<dbReference type="SUPFAM" id="SSF53335">
    <property type="entry name" value="S-adenosyl-L-methionine-dependent methyltransferases"/>
    <property type="match status" value="2"/>
</dbReference>
<evidence type="ECO:0000313" key="5">
    <source>
        <dbReference type="EMBL" id="MDB9442628.1"/>
    </source>
</evidence>
<sequence>MKSLVKQLSLFELEVTTTNPEKIVLPKGYKGLAAFHKYWGKKPIECLSFLIENLTEKGDIVLDPFLGSGLVAREAVIRERRFIGIDINPVAVELSNLLVNLPNPDILKKALNELEKSIKSDIYKTYLLEDGKFATHYLWNENELNSVWHLSPRRNESDKRIPTNYDYQVLKQFEGYEPKIPRPIQLFQNSRINTNDTLTLKDLFTGRALYNIDLLLDAIHKQPDSIKSALLLSLTSASGQMSKMVFAITGRGKTKSEPTNKIEVGSWVIGYWRPKLHFEINVWNCFIKRANSLLKSIQEDELKQVYCVSKRLIDVIANKADVAIFQGDNRKILNNCPDGTISLILTDPPHSDRIPYLELSEMWNCLIDKDPDFSQEIVVSNARTRLKDKKRYADEMTEFMQIATRILKPGGILALFFNARDADSWQFLKEVIPSDDKLQFWGLFPMNYSANSVIQDSRKGGLKNDFVLIYQKPGHEDKMRLDFLENLPNWSTKLPIFN</sequence>
<comment type="similarity">
    <text evidence="3">Belongs to the N(4)/N(6)-methyltransferase family.</text>
</comment>
<reference evidence="5 6" key="1">
    <citation type="submission" date="2023-01" db="EMBL/GenBank/DDBJ databases">
        <title>Genomes from the Australian National Cyanobacteria Reference Collection.</title>
        <authorList>
            <person name="Willis A."/>
            <person name="Lee E.M.F."/>
        </authorList>
    </citation>
    <scope>NUCLEOTIDE SEQUENCE [LARGE SCALE GENOMIC DNA]</scope>
    <source>
        <strain evidence="5 6">CS-549</strain>
    </source>
</reference>